<protein>
    <recommendedName>
        <fullName evidence="4">Nuclear transport factor 2 family protein</fullName>
    </recommendedName>
</protein>
<name>A0A7X0F9N5_9HYPH</name>
<organism evidence="2 3">
    <name type="scientific">Aminobacter aganoensis</name>
    <dbReference type="NCBI Taxonomy" id="83264"/>
    <lineage>
        <taxon>Bacteria</taxon>
        <taxon>Pseudomonadati</taxon>
        <taxon>Pseudomonadota</taxon>
        <taxon>Alphaproteobacteria</taxon>
        <taxon>Hyphomicrobiales</taxon>
        <taxon>Phyllobacteriaceae</taxon>
        <taxon>Aminobacter</taxon>
    </lineage>
</organism>
<feature type="signal peptide" evidence="1">
    <location>
        <begin position="1"/>
        <end position="21"/>
    </location>
</feature>
<dbReference type="InterPro" id="IPR032710">
    <property type="entry name" value="NTF2-like_dom_sf"/>
</dbReference>
<gene>
    <name evidence="2" type="ORF">GGR00_003359</name>
</gene>
<evidence type="ECO:0008006" key="4">
    <source>
        <dbReference type="Google" id="ProtNLM"/>
    </source>
</evidence>
<evidence type="ECO:0000313" key="3">
    <source>
        <dbReference type="Proteomes" id="UP000536262"/>
    </source>
</evidence>
<dbReference type="Proteomes" id="UP000536262">
    <property type="component" value="Unassembled WGS sequence"/>
</dbReference>
<feature type="chain" id="PRO_5030529257" description="Nuclear transport factor 2 family protein" evidence="1">
    <location>
        <begin position="22"/>
        <end position="134"/>
    </location>
</feature>
<dbReference type="SUPFAM" id="SSF54427">
    <property type="entry name" value="NTF2-like"/>
    <property type="match status" value="1"/>
</dbReference>
<keyword evidence="1" id="KW-0732">Signal</keyword>
<accession>A0A7X0F9N5</accession>
<keyword evidence="3" id="KW-1185">Reference proteome</keyword>
<dbReference type="Gene3D" id="3.10.450.50">
    <property type="match status" value="1"/>
</dbReference>
<comment type="caution">
    <text evidence="2">The sequence shown here is derived from an EMBL/GenBank/DDBJ whole genome shotgun (WGS) entry which is preliminary data.</text>
</comment>
<dbReference type="EMBL" id="JACHOU010000008">
    <property type="protein sequence ID" value="MBB6355555.1"/>
    <property type="molecule type" value="Genomic_DNA"/>
</dbReference>
<dbReference type="AlphaFoldDB" id="A0A7X0F9N5"/>
<dbReference type="RefSeq" id="WP_184700029.1">
    <property type="nucleotide sequence ID" value="NZ_BAABEG010000001.1"/>
</dbReference>
<evidence type="ECO:0000313" key="2">
    <source>
        <dbReference type="EMBL" id="MBB6355555.1"/>
    </source>
</evidence>
<reference evidence="2 3" key="1">
    <citation type="submission" date="2020-08" db="EMBL/GenBank/DDBJ databases">
        <title>Genomic Encyclopedia of Type Strains, Phase IV (KMG-IV): sequencing the most valuable type-strain genomes for metagenomic binning, comparative biology and taxonomic classification.</title>
        <authorList>
            <person name="Goeker M."/>
        </authorList>
    </citation>
    <scope>NUCLEOTIDE SEQUENCE [LARGE SCALE GENOMIC DNA]</scope>
    <source>
        <strain evidence="2 3">DSM 7051</strain>
    </source>
</reference>
<proteinExistence type="predicted"/>
<sequence length="134" mass="14519">MRPIRAMAAALALLATVSAVAQESIVDRWYAALLKADGVALSAMLADNATIRLDDIGVTQTKQEFLASMGEWQVAVKGATIRHKIEAEMGDTVAVRTCYDFPNNDMTMRETFTTKDGVIVANTQMTIGENCDGF</sequence>
<evidence type="ECO:0000256" key="1">
    <source>
        <dbReference type="SAM" id="SignalP"/>
    </source>
</evidence>